<keyword evidence="4" id="KW-1185">Reference proteome</keyword>
<name>H2Y274_CIOIN</name>
<feature type="region of interest" description="Disordered" evidence="1">
    <location>
        <begin position="181"/>
        <end position="272"/>
    </location>
</feature>
<dbReference type="PANTHER" id="PTHR12349">
    <property type="entry name" value="ANKYRIN REPEAT AND LEM DOMAIN-CONTAINING PROTEIN 2"/>
    <property type="match status" value="1"/>
</dbReference>
<proteinExistence type="predicted"/>
<evidence type="ECO:0000256" key="1">
    <source>
        <dbReference type="SAM" id="MobiDB-lite"/>
    </source>
</evidence>
<feature type="compositionally biased region" description="Polar residues" evidence="1">
    <location>
        <begin position="181"/>
        <end position="193"/>
    </location>
</feature>
<feature type="compositionally biased region" description="Basic and acidic residues" evidence="1">
    <location>
        <begin position="483"/>
        <end position="509"/>
    </location>
</feature>
<dbReference type="AlphaFoldDB" id="H2Y274"/>
<organism evidence="3 4">
    <name type="scientific">Ciona intestinalis</name>
    <name type="common">Transparent sea squirt</name>
    <name type="synonym">Ascidia intestinalis</name>
    <dbReference type="NCBI Taxonomy" id="7719"/>
    <lineage>
        <taxon>Eukaryota</taxon>
        <taxon>Metazoa</taxon>
        <taxon>Chordata</taxon>
        <taxon>Tunicata</taxon>
        <taxon>Ascidiacea</taxon>
        <taxon>Phlebobranchia</taxon>
        <taxon>Cionidae</taxon>
        <taxon>Ciona</taxon>
    </lineage>
</organism>
<feature type="compositionally biased region" description="Low complexity" evidence="1">
    <location>
        <begin position="514"/>
        <end position="523"/>
    </location>
</feature>
<feature type="compositionally biased region" description="Polar residues" evidence="1">
    <location>
        <begin position="339"/>
        <end position="348"/>
    </location>
</feature>
<feature type="compositionally biased region" description="Low complexity" evidence="1">
    <location>
        <begin position="291"/>
        <end position="302"/>
    </location>
</feature>
<evidence type="ECO:0000313" key="4">
    <source>
        <dbReference type="Proteomes" id="UP000008144"/>
    </source>
</evidence>
<reference evidence="4" key="1">
    <citation type="journal article" date="2002" name="Science">
        <title>The draft genome of Ciona intestinalis: insights into chordate and vertebrate origins.</title>
        <authorList>
            <person name="Dehal P."/>
            <person name="Satou Y."/>
            <person name="Campbell R.K."/>
            <person name="Chapman J."/>
            <person name="Degnan B."/>
            <person name="De Tomaso A."/>
            <person name="Davidson B."/>
            <person name="Di Gregorio A."/>
            <person name="Gelpke M."/>
            <person name="Goodstein D.M."/>
            <person name="Harafuji N."/>
            <person name="Hastings K.E."/>
            <person name="Ho I."/>
            <person name="Hotta K."/>
            <person name="Huang W."/>
            <person name="Kawashima T."/>
            <person name="Lemaire P."/>
            <person name="Martinez D."/>
            <person name="Meinertzhagen I.A."/>
            <person name="Necula S."/>
            <person name="Nonaka M."/>
            <person name="Putnam N."/>
            <person name="Rash S."/>
            <person name="Saiga H."/>
            <person name="Satake M."/>
            <person name="Terry A."/>
            <person name="Yamada L."/>
            <person name="Wang H.G."/>
            <person name="Awazu S."/>
            <person name="Azumi K."/>
            <person name="Boore J."/>
            <person name="Branno M."/>
            <person name="Chin-Bow S."/>
            <person name="DeSantis R."/>
            <person name="Doyle S."/>
            <person name="Francino P."/>
            <person name="Keys D.N."/>
            <person name="Haga S."/>
            <person name="Hayashi H."/>
            <person name="Hino K."/>
            <person name="Imai K.S."/>
            <person name="Inaba K."/>
            <person name="Kano S."/>
            <person name="Kobayashi K."/>
            <person name="Kobayashi M."/>
            <person name="Lee B.I."/>
            <person name="Makabe K.W."/>
            <person name="Manohar C."/>
            <person name="Matassi G."/>
            <person name="Medina M."/>
            <person name="Mochizuki Y."/>
            <person name="Mount S."/>
            <person name="Morishita T."/>
            <person name="Miura S."/>
            <person name="Nakayama A."/>
            <person name="Nishizaka S."/>
            <person name="Nomoto H."/>
            <person name="Ohta F."/>
            <person name="Oishi K."/>
            <person name="Rigoutsos I."/>
            <person name="Sano M."/>
            <person name="Sasaki A."/>
            <person name="Sasakura Y."/>
            <person name="Shoguchi E."/>
            <person name="Shin-i T."/>
            <person name="Spagnuolo A."/>
            <person name="Stainier D."/>
            <person name="Suzuki M.M."/>
            <person name="Tassy O."/>
            <person name="Takatori N."/>
            <person name="Tokuoka M."/>
            <person name="Yagi K."/>
            <person name="Yoshizaki F."/>
            <person name="Wada S."/>
            <person name="Zhang C."/>
            <person name="Hyatt P.D."/>
            <person name="Larimer F."/>
            <person name="Detter C."/>
            <person name="Doggett N."/>
            <person name="Glavina T."/>
            <person name="Hawkins T."/>
            <person name="Richardson P."/>
            <person name="Lucas S."/>
            <person name="Kohara Y."/>
            <person name="Levine M."/>
            <person name="Satoh N."/>
            <person name="Rokhsar D.S."/>
        </authorList>
    </citation>
    <scope>NUCLEOTIDE SEQUENCE [LARGE SCALE GENOMIC DNA]</scope>
</reference>
<dbReference type="GeneTree" id="ENSGT00940000171710"/>
<feature type="compositionally biased region" description="Basic and acidic residues" evidence="1">
    <location>
        <begin position="306"/>
        <end position="316"/>
    </location>
</feature>
<feature type="compositionally biased region" description="Polar residues" evidence="1">
    <location>
        <begin position="253"/>
        <end position="272"/>
    </location>
</feature>
<evidence type="ECO:0000313" key="3">
    <source>
        <dbReference type="Ensembl" id="ENSCINP00000036009.1"/>
    </source>
</evidence>
<feature type="compositionally biased region" description="Basic and acidic residues" evidence="1">
    <location>
        <begin position="207"/>
        <end position="220"/>
    </location>
</feature>
<evidence type="ECO:0000256" key="2">
    <source>
        <dbReference type="SAM" id="Phobius"/>
    </source>
</evidence>
<keyword evidence="2" id="KW-0812">Transmembrane</keyword>
<dbReference type="STRING" id="7719.ENSCINP00000036009"/>
<protein>
    <recommendedName>
        <fullName evidence="5">Palmitoyltransferase</fullName>
    </recommendedName>
</protein>
<feature type="compositionally biased region" description="Polar residues" evidence="1">
    <location>
        <begin position="231"/>
        <end position="245"/>
    </location>
</feature>
<dbReference type="Proteomes" id="UP000008144">
    <property type="component" value="Unassembled WGS sequence"/>
</dbReference>
<dbReference type="PANTHER" id="PTHR12349:SF2">
    <property type="entry name" value="PALMITOYLTRANSFERASE ZDHHC8"/>
    <property type="match status" value="1"/>
</dbReference>
<sequence>MINTFAISLWFVIRNMYGAQAPTYDPPIALSIFIMVIVALLFIPVFGLTVFHITLVVRGRTTNEQVTGKFQNGLNPFDEGCINNCSSAFCVSESPKYLDYQVTDLSHYTMEKTSVKKRATSASMVVVRVQENGHTQPVTHLLHHDSFDEMELGIALSEDTEAPPPKNIPFPSAYYNTTDQLNSRSTVEESSVQSNMMMDSSHNHHRSNSDRKEFDPERFRARVTAVDPSVHHQNTLNDNEVTTSYDLKDGMQNKDNWSLNDQTDLSERPSPTLSQSVFKKFFKQDSKVNGSMSSLNNRLDLSSSDDESKHLTDENVRGSTSSKVPMQVEEHKTLISDPTLGSNNNSNREPYMEQARKGRSPRNKSKSHGEYDNITATWLPIHHTTTQEQINVCNNSEEHIKQDNLVPLQNNSAVIINKRMEKAKEQVDRDLNAALFEVSQAERELEHDQACFTKLSDSGFDLTVRTADEMLNSQTYQSRRKSHEPEKIPNRQRTFQKEDNKQSRNDIPARNRSRSSSTSRQQRLLIGMPKYE</sequence>
<reference evidence="3" key="2">
    <citation type="submission" date="2025-08" db="UniProtKB">
        <authorList>
            <consortium name="Ensembl"/>
        </authorList>
    </citation>
    <scope>IDENTIFICATION</scope>
</reference>
<keyword evidence="2" id="KW-0472">Membrane</keyword>
<dbReference type="InParanoid" id="H2Y274"/>
<dbReference type="Ensembl" id="ENSCINT00000033938.1">
    <property type="protein sequence ID" value="ENSCINP00000036009.1"/>
    <property type="gene ID" value="ENSCING00000022056.1"/>
</dbReference>
<feature type="compositionally biased region" description="Basic residues" evidence="1">
    <location>
        <begin position="357"/>
        <end position="366"/>
    </location>
</feature>
<dbReference type="HOGENOM" id="CLU_512488_0_0_1"/>
<feature type="transmembrane region" description="Helical" evidence="2">
    <location>
        <begin position="28"/>
        <end position="51"/>
    </location>
</feature>
<evidence type="ECO:0008006" key="5">
    <source>
        <dbReference type="Google" id="ProtNLM"/>
    </source>
</evidence>
<accession>H2Y274</accession>
<feature type="region of interest" description="Disordered" evidence="1">
    <location>
        <begin position="287"/>
        <end position="370"/>
    </location>
</feature>
<feature type="region of interest" description="Disordered" evidence="1">
    <location>
        <begin position="471"/>
        <end position="532"/>
    </location>
</feature>
<keyword evidence="2" id="KW-1133">Transmembrane helix</keyword>
<reference evidence="3" key="3">
    <citation type="submission" date="2025-09" db="UniProtKB">
        <authorList>
            <consortium name="Ensembl"/>
        </authorList>
    </citation>
    <scope>IDENTIFICATION</scope>
</reference>